<dbReference type="EMBL" id="UZAU01000694">
    <property type="status" value="NOT_ANNOTATED_CDS"/>
    <property type="molecule type" value="Genomic_DNA"/>
</dbReference>
<feature type="domain" description="CCHC-type" evidence="3">
    <location>
        <begin position="225"/>
        <end position="240"/>
    </location>
</feature>
<keyword evidence="1" id="KW-0862">Zinc</keyword>
<evidence type="ECO:0000256" key="2">
    <source>
        <dbReference type="SAM" id="MobiDB-lite"/>
    </source>
</evidence>
<dbReference type="Pfam" id="PF14392">
    <property type="entry name" value="zf-CCHC_4"/>
    <property type="match status" value="1"/>
</dbReference>
<dbReference type="EnsemblPlants" id="evm.model.08.942">
    <property type="protein sequence ID" value="cds.evm.model.08.942"/>
    <property type="gene ID" value="evm.TU.08.942"/>
</dbReference>
<evidence type="ECO:0000313" key="4">
    <source>
        <dbReference type="EnsemblPlants" id="cds.evm.model.08.942"/>
    </source>
</evidence>
<dbReference type="Gene3D" id="3.30.420.10">
    <property type="entry name" value="Ribonuclease H-like superfamily/Ribonuclease H"/>
    <property type="match status" value="1"/>
</dbReference>
<dbReference type="InterPro" id="IPR012337">
    <property type="entry name" value="RNaseH-like_sf"/>
</dbReference>
<dbReference type="SUPFAM" id="SSF53098">
    <property type="entry name" value="Ribonuclease H-like"/>
    <property type="match status" value="1"/>
</dbReference>
<feature type="compositionally biased region" description="Basic residues" evidence="2">
    <location>
        <begin position="331"/>
        <end position="342"/>
    </location>
</feature>
<evidence type="ECO:0000259" key="3">
    <source>
        <dbReference type="PROSITE" id="PS50158"/>
    </source>
</evidence>
<dbReference type="Gramene" id="evm.model.08.942">
    <property type="protein sequence ID" value="cds.evm.model.08.942"/>
    <property type="gene ID" value="evm.TU.08.942"/>
</dbReference>
<dbReference type="PANTHER" id="PTHR33116:SF86">
    <property type="entry name" value="REVERSE TRANSCRIPTASE DOMAIN-CONTAINING PROTEIN"/>
    <property type="match status" value="1"/>
</dbReference>
<dbReference type="InterPro" id="IPR002156">
    <property type="entry name" value="RNaseH_domain"/>
</dbReference>
<dbReference type="InterPro" id="IPR001878">
    <property type="entry name" value="Znf_CCHC"/>
</dbReference>
<evidence type="ECO:0000313" key="5">
    <source>
        <dbReference type="Proteomes" id="UP000596661"/>
    </source>
</evidence>
<protein>
    <recommendedName>
        <fullName evidence="3">CCHC-type domain-containing protein</fullName>
    </recommendedName>
</protein>
<feature type="compositionally biased region" description="Polar residues" evidence="2">
    <location>
        <begin position="366"/>
        <end position="379"/>
    </location>
</feature>
<evidence type="ECO:0000256" key="1">
    <source>
        <dbReference type="PROSITE-ProRule" id="PRU00047"/>
    </source>
</evidence>
<keyword evidence="1" id="KW-0863">Zinc-finger</keyword>
<reference evidence="4" key="1">
    <citation type="submission" date="2018-11" db="EMBL/GenBank/DDBJ databases">
        <authorList>
            <person name="Grassa J C."/>
        </authorList>
    </citation>
    <scope>NUCLEOTIDE SEQUENCE [LARGE SCALE GENOMIC DNA]</scope>
</reference>
<dbReference type="GO" id="GO:0003676">
    <property type="term" value="F:nucleic acid binding"/>
    <property type="evidence" value="ECO:0007669"/>
    <property type="project" value="InterPro"/>
</dbReference>
<dbReference type="Pfam" id="PF00078">
    <property type="entry name" value="RVT_1"/>
    <property type="match status" value="1"/>
</dbReference>
<dbReference type="GO" id="GO:0004523">
    <property type="term" value="F:RNA-DNA hybrid ribonuclease activity"/>
    <property type="evidence" value="ECO:0007669"/>
    <property type="project" value="InterPro"/>
</dbReference>
<dbReference type="PANTHER" id="PTHR33116">
    <property type="entry name" value="REVERSE TRANSCRIPTASE ZINC-BINDING DOMAIN-CONTAINING PROTEIN-RELATED-RELATED"/>
    <property type="match status" value="1"/>
</dbReference>
<reference evidence="4" key="2">
    <citation type="submission" date="2021-03" db="UniProtKB">
        <authorList>
            <consortium name="EnsemblPlants"/>
        </authorList>
    </citation>
    <scope>IDENTIFICATION</scope>
</reference>
<name>A0A803QCV6_CANSA</name>
<dbReference type="InterPro" id="IPR000477">
    <property type="entry name" value="RT_dom"/>
</dbReference>
<dbReference type="GO" id="GO:0008270">
    <property type="term" value="F:zinc ion binding"/>
    <property type="evidence" value="ECO:0007669"/>
    <property type="project" value="UniProtKB-KW"/>
</dbReference>
<dbReference type="InterPro" id="IPR025836">
    <property type="entry name" value="Zn_knuckle_CX2CX4HX4C"/>
</dbReference>
<dbReference type="InterPro" id="IPR044730">
    <property type="entry name" value="RNase_H-like_dom_plant"/>
</dbReference>
<dbReference type="Proteomes" id="UP000596661">
    <property type="component" value="Chromosome 8"/>
</dbReference>
<keyword evidence="1" id="KW-0479">Metal-binding</keyword>
<feature type="region of interest" description="Disordered" evidence="2">
    <location>
        <begin position="319"/>
        <end position="387"/>
    </location>
</feature>
<keyword evidence="5" id="KW-1185">Reference proteome</keyword>
<sequence length="1434" mass="161844">MLSSEEPNQRMCSESMDQIEKLLSRISQLKVIDVEGWEINEEGEEDIGKSCLIGRLCTKKPFSRSLLKNILCRLWNLGDTEWNLKIKKTTATTIFLVLSYNSNSTLERILGKTPWVLNAGFLILERMKGMPEDWEATLCSYTTTGRVLNLPIKAITKSNMARLVGMAGEILDIQGAEVKRIAINGFFKFKIWNSIQSKIFPGYLFPHEGRRIWLQFQYDRLPYMCFNCGRIGHEMRQCNERRATGIQEDGIERPTYATTAMQKDQMGNGIRKRLGEDITNETTMNQMGGRTCKARTMETECCIKGLDNTLFEVPISFDEGCNNQQKGTQEKRRKFVTKKGNRPTKNQGNGEAGKHQISGKMESGYRDNTFTGEVSMTKDSTSEENTEAANSAEQVTALATHVKDYNPGLVFLSETRSKSSYMESIRIQLRFEGCFCVDAKGKSGGRLAGNNIGPWLCGGDFNEIRGHHEKLGGGGKPGYLMKNFNHAIDMCALQEIDYEGSKFTWCNGRAANMVFERRKKNRIKGLFDKNLQWMSTKEDIERTICDHFQELFEAPAHGDATIANLQRFVPFRLSRNQNDILLTEFTAKDIQVALSQINALKAPGVDGMSRIFYENHWEVIGEDVTRVRQSKKIALKLDMSKAYDRVDWRFLEAMMICLGYDKRWVDKVMNCITSPSFSILINGEVSGQIQPSRGLRQGDPLSPYMFLLCLKGLSCLIQEAERADRIHGIIFGQDKIKLSHLFFADDSFIFIDGTPSECLHLKAILDNYSKLSGQRINLEKSELCVGKKITYETGLSLAAVLEVKLVECHTKYLGMPASIVKRKKEVFEEIRTIIRTKLQGWKASLFSQAGREVLLKAIIQAIPTYVMSCFRLPKELIKDIHAMMARFWWGSSDSKRKIHWGKWKKLCKPKDEGRMGFKDLEKFNQALLAKQGWKIINNPQSMLARVLKACYYTNSSFLEAKIGGYGSFMWRSIIWGRKIIEKGVRWRIISGRGIRINEDKWIPRPSTFTLRSKATVPQGTTLDYLKNADGSWKTTIVEYCFHSDDIPMILGIAPCSTSKNDDLIWHFTPNGNYTVSSGCKEASKDEMKAGPSETELTKNWWKGIWKIEAPLRSETSYGECAMSGSLLIRNKKHLNIQLPPGEIWIKWAQLEIDFIMNNIPLKDHSSTPQEISLIGWEGPPANSFCINSDASLNSTDPSIGLGALIRNTSGDVIATEIQQQQGSYSVELAEVLALRMGIQLAIHTAAVPFIIQTDCVRAANFLKGSSQVKTDWSALLEEIKDSPSFSNCLAVHHIGRQRNKAAHSLAKSAISSKCNKLWMGDYPSCAGEYPGLGMPPLHDLTMKLVDLSLKMDLLIADCAPVKFTINVGYSSGEKVSPDIESLTYKVVEIICSQNKLFDDFALLRGFVEVNFKDVLSVTGELKRKVTNFCDRSRV</sequence>
<accession>A0A803QCV6</accession>
<dbReference type="Pfam" id="PF13456">
    <property type="entry name" value="RVT_3"/>
    <property type="match status" value="1"/>
</dbReference>
<dbReference type="CDD" id="cd06222">
    <property type="entry name" value="RNase_H_like"/>
    <property type="match status" value="1"/>
</dbReference>
<proteinExistence type="predicted"/>
<dbReference type="PROSITE" id="PS50158">
    <property type="entry name" value="ZF_CCHC"/>
    <property type="match status" value="1"/>
</dbReference>
<organism evidence="4 5">
    <name type="scientific">Cannabis sativa</name>
    <name type="common">Hemp</name>
    <name type="synonym">Marijuana</name>
    <dbReference type="NCBI Taxonomy" id="3483"/>
    <lineage>
        <taxon>Eukaryota</taxon>
        <taxon>Viridiplantae</taxon>
        <taxon>Streptophyta</taxon>
        <taxon>Embryophyta</taxon>
        <taxon>Tracheophyta</taxon>
        <taxon>Spermatophyta</taxon>
        <taxon>Magnoliopsida</taxon>
        <taxon>eudicotyledons</taxon>
        <taxon>Gunneridae</taxon>
        <taxon>Pentapetalae</taxon>
        <taxon>rosids</taxon>
        <taxon>fabids</taxon>
        <taxon>Rosales</taxon>
        <taxon>Cannabaceae</taxon>
        <taxon>Cannabis</taxon>
    </lineage>
</organism>
<dbReference type="InterPro" id="IPR036397">
    <property type="entry name" value="RNaseH_sf"/>
</dbReference>